<feature type="domain" description="BTB" evidence="3">
    <location>
        <begin position="306"/>
        <end position="408"/>
    </location>
</feature>
<sequence length="564" mass="64504">MIHPGEKMGNEYDLSEEFRELCVACRRGDMELVDKYISSGINLNQMDEWDYSPLILASICGHEDVVKLLLEKGCIVSRDTFEGSRAIYGALNDSIRSLLLSYDITKAVDVTQPFASHISSLFLKPKFVSSDLILKLPDGDISRVHRFMLTSMSDYFRQNIDTLLAESKSRYCIDTTAPGFPLADFSASSWRFLVDYMYLDPKLDLTNVEVDDLVELARSVELPDLASSLIRISRQKTRAEQAKVKNEVQRQMCEIARGKLKRFVYDQILRRALVVKKEDGPSEGEGEDIDTLPGAQKRHLVEFSGSDVILRVDLGENYAYYPVHRAIISRSEYFDTLFQSSFADTSAFEDATVPDLGIIDKEFFLRNPETIPVVSLPTSPSNDIEGQNLQLVEILLCFLYFDNAEIPSELAMDTLVLADSLFIDRLKTMAAIAITQIKDYDEEGISLYDILRVSWQARVQRLETHVAKIISENLPRYLSDPEFMDIVRESAERIQAREDYDTIELIADIKFYLRKKYFIDDDEEVLDPTIKGEIEDENYSQRKYMYQQELDSLYMLVGKLGLLA</sequence>
<dbReference type="SUPFAM" id="SSF48403">
    <property type="entry name" value="Ankyrin repeat"/>
    <property type="match status" value="1"/>
</dbReference>
<gene>
    <name evidence="4" type="ORF">BRENAR_LOCUS4270</name>
</gene>
<dbReference type="GO" id="GO:0000151">
    <property type="term" value="C:ubiquitin ligase complex"/>
    <property type="evidence" value="ECO:0007669"/>
    <property type="project" value="TreeGrafter"/>
</dbReference>
<feature type="domain" description="BTB" evidence="3">
    <location>
        <begin position="130"/>
        <end position="198"/>
    </location>
</feature>
<dbReference type="InParanoid" id="A0A448YRL8"/>
<dbReference type="PANTHER" id="PTHR46231:SF1">
    <property type="entry name" value="ANKYRIN REPEAT AND BTB_POZ DOMAIN-CONTAINING PROTEIN 1"/>
    <property type="match status" value="1"/>
</dbReference>
<dbReference type="CDD" id="cd18186">
    <property type="entry name" value="BTB_POZ_ZBTB_KLHL-like"/>
    <property type="match status" value="1"/>
</dbReference>
<dbReference type="SMART" id="SM00225">
    <property type="entry name" value="BTB"/>
    <property type="match status" value="2"/>
</dbReference>
<dbReference type="EMBL" id="CAACVR010000045">
    <property type="protein sequence ID" value="VEU23540.1"/>
    <property type="molecule type" value="Genomic_DNA"/>
</dbReference>
<dbReference type="InterPro" id="IPR002110">
    <property type="entry name" value="Ankyrin_rpt"/>
</dbReference>
<dbReference type="InterPro" id="IPR036770">
    <property type="entry name" value="Ankyrin_rpt-contain_sf"/>
</dbReference>
<dbReference type="InterPro" id="IPR000210">
    <property type="entry name" value="BTB/POZ_dom"/>
</dbReference>
<reference evidence="4 5" key="1">
    <citation type="submission" date="2018-12" db="EMBL/GenBank/DDBJ databases">
        <authorList>
            <person name="Tiukova I."/>
            <person name="Dainat J."/>
        </authorList>
    </citation>
    <scope>NUCLEOTIDE SEQUENCE [LARGE SCALE GENOMIC DNA]</scope>
</reference>
<protein>
    <submittedName>
        <fullName evidence="4">DEKNAAC104484</fullName>
    </submittedName>
</protein>
<dbReference type="SMART" id="SM00248">
    <property type="entry name" value="ANK"/>
    <property type="match status" value="2"/>
</dbReference>
<dbReference type="InterPro" id="IPR044515">
    <property type="entry name" value="ABTB1"/>
</dbReference>
<dbReference type="OrthoDB" id="684045at2759"/>
<dbReference type="InterPro" id="IPR011333">
    <property type="entry name" value="SKP1/BTB/POZ_sf"/>
</dbReference>
<dbReference type="FunCoup" id="A0A448YRL8">
    <property type="interactions" value="44"/>
</dbReference>
<keyword evidence="2" id="KW-0040">ANK repeat</keyword>
<evidence type="ECO:0000259" key="3">
    <source>
        <dbReference type="PROSITE" id="PS50097"/>
    </source>
</evidence>
<evidence type="ECO:0000313" key="5">
    <source>
        <dbReference type="Proteomes" id="UP000290900"/>
    </source>
</evidence>
<dbReference type="AlphaFoldDB" id="A0A448YRL8"/>
<dbReference type="Gene3D" id="1.25.40.20">
    <property type="entry name" value="Ankyrin repeat-containing domain"/>
    <property type="match status" value="1"/>
</dbReference>
<dbReference type="SUPFAM" id="SSF54695">
    <property type="entry name" value="POZ domain"/>
    <property type="match status" value="2"/>
</dbReference>
<keyword evidence="5" id="KW-1185">Reference proteome</keyword>
<proteinExistence type="predicted"/>
<evidence type="ECO:0000256" key="2">
    <source>
        <dbReference type="ARBA" id="ARBA00023043"/>
    </source>
</evidence>
<name>A0A448YRL8_BRENA</name>
<dbReference type="Pfam" id="PF12796">
    <property type="entry name" value="Ank_2"/>
    <property type="match status" value="1"/>
</dbReference>
<dbReference type="Proteomes" id="UP000290900">
    <property type="component" value="Unassembled WGS sequence"/>
</dbReference>
<dbReference type="GO" id="GO:0005737">
    <property type="term" value="C:cytoplasm"/>
    <property type="evidence" value="ECO:0007669"/>
    <property type="project" value="TreeGrafter"/>
</dbReference>
<dbReference type="PROSITE" id="PS50097">
    <property type="entry name" value="BTB"/>
    <property type="match status" value="2"/>
</dbReference>
<evidence type="ECO:0000313" key="4">
    <source>
        <dbReference type="EMBL" id="VEU23540.1"/>
    </source>
</evidence>
<dbReference type="Pfam" id="PF00651">
    <property type="entry name" value="BTB"/>
    <property type="match status" value="1"/>
</dbReference>
<dbReference type="PANTHER" id="PTHR46231">
    <property type="entry name" value="ANKYRIN REPEAT AND BTB/POZ DOMAIN-CONTAINING PROTEIN 1"/>
    <property type="match status" value="1"/>
</dbReference>
<organism evidence="4 5">
    <name type="scientific">Brettanomyces naardenensis</name>
    <name type="common">Yeast</name>
    <dbReference type="NCBI Taxonomy" id="13370"/>
    <lineage>
        <taxon>Eukaryota</taxon>
        <taxon>Fungi</taxon>
        <taxon>Dikarya</taxon>
        <taxon>Ascomycota</taxon>
        <taxon>Saccharomycotina</taxon>
        <taxon>Pichiomycetes</taxon>
        <taxon>Pichiales</taxon>
        <taxon>Pichiaceae</taxon>
        <taxon>Brettanomyces</taxon>
    </lineage>
</organism>
<keyword evidence="1" id="KW-0677">Repeat</keyword>
<accession>A0A448YRL8</accession>
<dbReference type="Gene3D" id="3.30.710.10">
    <property type="entry name" value="Potassium Channel Kv1.1, Chain A"/>
    <property type="match status" value="2"/>
</dbReference>
<evidence type="ECO:0000256" key="1">
    <source>
        <dbReference type="ARBA" id="ARBA00022737"/>
    </source>
</evidence>
<dbReference type="STRING" id="13370.A0A448YRL8"/>